<keyword evidence="2" id="KW-0808">Transferase</keyword>
<dbReference type="Proteomes" id="UP000434582">
    <property type="component" value="Unassembled WGS sequence"/>
</dbReference>
<dbReference type="SUPFAM" id="SSF53756">
    <property type="entry name" value="UDP-Glycosyltransferase/glycogen phosphorylase"/>
    <property type="match status" value="1"/>
</dbReference>
<accession>A0A7X1ZDK3</accession>
<reference evidence="2 3" key="1">
    <citation type="submission" date="2019-10" db="EMBL/GenBank/DDBJ databases">
        <title>Draft whole-genome sequence of the purple nonsulfur photosynthetic bacterium Roseospira navarrensis DSM 15114.</title>
        <authorList>
            <person name="Kyndt J.A."/>
            <person name="Meyer T.E."/>
        </authorList>
    </citation>
    <scope>NUCLEOTIDE SEQUENCE [LARGE SCALE GENOMIC DNA]</scope>
    <source>
        <strain evidence="2 3">DSM 15114</strain>
    </source>
</reference>
<dbReference type="GO" id="GO:0016757">
    <property type="term" value="F:glycosyltransferase activity"/>
    <property type="evidence" value="ECO:0007669"/>
    <property type="project" value="TreeGrafter"/>
</dbReference>
<dbReference type="Pfam" id="PF13692">
    <property type="entry name" value="Glyco_trans_1_4"/>
    <property type="match status" value="1"/>
</dbReference>
<comment type="caution">
    <text evidence="2">The sequence shown here is derived from an EMBL/GenBank/DDBJ whole genome shotgun (WGS) entry which is preliminary data.</text>
</comment>
<organism evidence="2 3">
    <name type="scientific">Roseospira navarrensis</name>
    <dbReference type="NCBI Taxonomy" id="140058"/>
    <lineage>
        <taxon>Bacteria</taxon>
        <taxon>Pseudomonadati</taxon>
        <taxon>Pseudomonadota</taxon>
        <taxon>Alphaproteobacteria</taxon>
        <taxon>Rhodospirillales</taxon>
        <taxon>Rhodospirillaceae</taxon>
        <taxon>Roseospira</taxon>
    </lineage>
</organism>
<evidence type="ECO:0000313" key="2">
    <source>
        <dbReference type="EMBL" id="MQX36372.1"/>
    </source>
</evidence>
<evidence type="ECO:0000313" key="3">
    <source>
        <dbReference type="Proteomes" id="UP000434582"/>
    </source>
</evidence>
<dbReference type="AlphaFoldDB" id="A0A7X1ZDK3"/>
<feature type="region of interest" description="Disordered" evidence="1">
    <location>
        <begin position="1"/>
        <end position="20"/>
    </location>
</feature>
<proteinExistence type="predicted"/>
<dbReference type="CDD" id="cd03811">
    <property type="entry name" value="GT4_GT28_WabH-like"/>
    <property type="match status" value="1"/>
</dbReference>
<dbReference type="PANTHER" id="PTHR45947">
    <property type="entry name" value="SULFOQUINOVOSYL TRANSFERASE SQD2"/>
    <property type="match status" value="1"/>
</dbReference>
<dbReference type="InterPro" id="IPR050194">
    <property type="entry name" value="Glycosyltransferase_grp1"/>
</dbReference>
<keyword evidence="3" id="KW-1185">Reference proteome</keyword>
<dbReference type="EMBL" id="WIVE01000017">
    <property type="protein sequence ID" value="MQX36372.1"/>
    <property type="molecule type" value="Genomic_DNA"/>
</dbReference>
<protein>
    <submittedName>
        <fullName evidence="2">Glycosyltransferase</fullName>
    </submittedName>
</protein>
<name>A0A7X1ZDK3_9PROT</name>
<dbReference type="RefSeq" id="WP_153342808.1">
    <property type="nucleotide sequence ID" value="NZ_WIVE01000017.1"/>
</dbReference>
<evidence type="ECO:0000256" key="1">
    <source>
        <dbReference type="SAM" id="MobiDB-lite"/>
    </source>
</evidence>
<gene>
    <name evidence="2" type="ORF">GHC57_07550</name>
</gene>
<dbReference type="Gene3D" id="3.40.50.2000">
    <property type="entry name" value="Glycogen Phosphorylase B"/>
    <property type="match status" value="2"/>
</dbReference>
<dbReference type="PANTHER" id="PTHR45947:SF3">
    <property type="entry name" value="SULFOQUINOVOSYL TRANSFERASE SQD2"/>
    <property type="match status" value="1"/>
</dbReference>
<feature type="compositionally biased region" description="Basic and acidic residues" evidence="1">
    <location>
        <begin position="7"/>
        <end position="20"/>
    </location>
</feature>
<sequence>MSGALRDPVRRAEPAPDRPPRVLHVMRTYGAHGGETQLSRYFSTEPRGAVEEHFAFIYRDDDCRRLFEAAGARVRTHDLWRRPLAPDQSPWAELARLAVRLPGMAWRLGRLLRRLKPRIVVVHGFQAALVVWPFGMMGRGRRYVYIHRIAKRHGRRAVFRLLYAPYDRAAGVSHAVTDSLAPLFGREKLVTLDNGVEIDALRAAAQGPTAPAAPDGPVFVCVGRLLAHKRQDWILRAFAQVRSATGTGSLWIVGDGPERAALETLARDLGIAEAVTAWGYRSDVGALLGGATVFLHASNWEGMSNAVLEGMAMGLPSVVIDAPGVTECHIDGETGLIVPPSVDALAAGMRRLLADPDAAARMGQAAAQRAETQYSTRANRARFLDLYDTLMAET</sequence>
<dbReference type="OrthoDB" id="9790710at2"/>